<dbReference type="AlphaFoldDB" id="A0AAV0FJS8"/>
<organism evidence="1 2">
    <name type="scientific">Cuscuta epithymum</name>
    <dbReference type="NCBI Taxonomy" id="186058"/>
    <lineage>
        <taxon>Eukaryota</taxon>
        <taxon>Viridiplantae</taxon>
        <taxon>Streptophyta</taxon>
        <taxon>Embryophyta</taxon>
        <taxon>Tracheophyta</taxon>
        <taxon>Spermatophyta</taxon>
        <taxon>Magnoliopsida</taxon>
        <taxon>eudicotyledons</taxon>
        <taxon>Gunneridae</taxon>
        <taxon>Pentapetalae</taxon>
        <taxon>asterids</taxon>
        <taxon>lamiids</taxon>
        <taxon>Solanales</taxon>
        <taxon>Convolvulaceae</taxon>
        <taxon>Cuscuteae</taxon>
        <taxon>Cuscuta</taxon>
        <taxon>Cuscuta subgen. Cuscuta</taxon>
    </lineage>
</organism>
<sequence>MNTGARCMKIRRRKRCTPYGHRFSFSNHFLLHEIEFSSQSGHLCLLEGWLIPRQNWINNGTMVSPILYVVLEVSTVQV</sequence>
<reference evidence="1" key="1">
    <citation type="submission" date="2022-07" db="EMBL/GenBank/DDBJ databases">
        <authorList>
            <person name="Macas J."/>
            <person name="Novak P."/>
            <person name="Neumann P."/>
        </authorList>
    </citation>
    <scope>NUCLEOTIDE SEQUENCE</scope>
</reference>
<protein>
    <submittedName>
        <fullName evidence="1">Uncharacterized protein</fullName>
    </submittedName>
</protein>
<dbReference type="Proteomes" id="UP001152523">
    <property type="component" value="Unassembled WGS sequence"/>
</dbReference>
<proteinExistence type="predicted"/>
<evidence type="ECO:0000313" key="1">
    <source>
        <dbReference type="EMBL" id="CAH9135469.1"/>
    </source>
</evidence>
<gene>
    <name evidence="1" type="ORF">CEPIT_LOCUS34534</name>
</gene>
<comment type="caution">
    <text evidence="1">The sequence shown here is derived from an EMBL/GenBank/DDBJ whole genome shotgun (WGS) entry which is preliminary data.</text>
</comment>
<name>A0AAV0FJS8_9ASTE</name>
<keyword evidence="2" id="KW-1185">Reference proteome</keyword>
<evidence type="ECO:0000313" key="2">
    <source>
        <dbReference type="Proteomes" id="UP001152523"/>
    </source>
</evidence>
<dbReference type="EMBL" id="CAMAPF010000988">
    <property type="protein sequence ID" value="CAH9135469.1"/>
    <property type="molecule type" value="Genomic_DNA"/>
</dbReference>
<accession>A0AAV0FJS8</accession>